<dbReference type="eggNOG" id="ENOG502ZAZT">
    <property type="taxonomic scope" value="Bacteria"/>
</dbReference>
<keyword evidence="1" id="KW-0812">Transmembrane</keyword>
<proteinExistence type="predicted"/>
<dbReference type="OrthoDB" id="2200485at2"/>
<keyword evidence="1" id="KW-1133">Transmembrane helix</keyword>
<reference evidence="2" key="1">
    <citation type="submission" date="2009-07" db="EMBL/GenBank/DDBJ databases">
        <authorList>
            <consortium name="US DOE Joint Genome Institute (JGI-PGF)"/>
            <person name="Lucas S."/>
            <person name="Copeland A."/>
            <person name="Lapidus A."/>
            <person name="Glavina del Rio T."/>
            <person name="Tice H."/>
            <person name="Bruce D."/>
            <person name="Goodwin L."/>
            <person name="Pitluck S."/>
            <person name="Larimer F."/>
            <person name="Land M.L."/>
            <person name="Mouttaki H."/>
            <person name="He Z."/>
            <person name="Zhou J."/>
            <person name="Hemme C.L."/>
        </authorList>
    </citation>
    <scope>NUCLEOTIDE SEQUENCE</scope>
    <source>
        <strain evidence="2">DSM 2782</strain>
    </source>
</reference>
<feature type="transmembrane region" description="Helical" evidence="1">
    <location>
        <begin position="45"/>
        <end position="63"/>
    </location>
</feature>
<evidence type="ECO:0000313" key="3">
    <source>
        <dbReference type="Proteomes" id="UP000003860"/>
    </source>
</evidence>
<gene>
    <name evidence="2" type="ORF">Cpap_4235</name>
</gene>
<keyword evidence="3" id="KW-1185">Reference proteome</keyword>
<protein>
    <recommendedName>
        <fullName evidence="4">DUF4179 domain-containing protein</fullName>
    </recommendedName>
</protein>
<evidence type="ECO:0000256" key="1">
    <source>
        <dbReference type="SAM" id="Phobius"/>
    </source>
</evidence>
<organism evidence="2 3">
    <name type="scientific">Ruminiclostridium papyrosolvens DSM 2782</name>
    <dbReference type="NCBI Taxonomy" id="588581"/>
    <lineage>
        <taxon>Bacteria</taxon>
        <taxon>Bacillati</taxon>
        <taxon>Bacillota</taxon>
        <taxon>Clostridia</taxon>
        <taxon>Eubacteriales</taxon>
        <taxon>Oscillospiraceae</taxon>
        <taxon>Ruminiclostridium</taxon>
    </lineage>
</organism>
<comment type="caution">
    <text evidence="2">The sequence shown here is derived from an EMBL/GenBank/DDBJ whole genome shotgun (WGS) entry which is preliminary data.</text>
</comment>
<sequence length="351" mass="39529">MFKERYSHMNNQIHPRDQLLQDILDSAHDGDCSKRIEPLRLKRPVVALVALCICLTMAMPVLAATVEPIYQLMYMVSPSVAQFFMPVQKSSESNGIKLEVVSSYIHDNIAEIYVTMQDLTGDRIDGTTDLFDSYSINRPFDSSAHCQLIGYEQNTKTATFLITIDEWGSQNIAGDKITFSVREFLSHKNKYDGLEIPVELSSILTAERTQTVSSNGGGGKDYQSYLDFERNPIALIPSDPMEAFPVDGIDLTGIAYIGGKLHIQTAVKEPLDNDNHGSFYLKDATGTDISCNYSFSFSNQYEQPGRIDYHEYVFDIPQEYVSKYLLYGDFVTSGMKTKGDWRVTFPLESTE</sequence>
<accession>F1T8J3</accession>
<dbReference type="Proteomes" id="UP000003860">
    <property type="component" value="Unassembled WGS sequence"/>
</dbReference>
<name>F1T8J3_9FIRM</name>
<dbReference type="RefSeq" id="WP_004616762.1">
    <property type="nucleotide sequence ID" value="NZ_ACXX02000001.1"/>
</dbReference>
<reference evidence="2" key="2">
    <citation type="submission" date="2011-01" db="EMBL/GenBank/DDBJ databases">
        <title>The Non-contiguous Finished genome of Clostridium papyrosolvens.</title>
        <authorList>
            <person name="Lucas S."/>
            <person name="Copeland A."/>
            <person name="Lapidus A."/>
            <person name="Cheng J.-F."/>
            <person name="Goodwin L."/>
            <person name="Pitluck S."/>
            <person name="Misra M."/>
            <person name="Chertkov O."/>
            <person name="Detter J.C."/>
            <person name="Han C."/>
            <person name="Tapia R."/>
            <person name="Land M."/>
            <person name="Hauser L."/>
            <person name="Kyrpides N."/>
            <person name="Ivanova N."/>
            <person name="Pagani I."/>
            <person name="Mouttaki H."/>
            <person name="He Z."/>
            <person name="Zhou J."/>
            <person name="Hemme C.L."/>
            <person name="Woyke T."/>
        </authorList>
    </citation>
    <scope>NUCLEOTIDE SEQUENCE [LARGE SCALE GENOMIC DNA]</scope>
    <source>
        <strain evidence="2">DSM 2782</strain>
    </source>
</reference>
<dbReference type="AlphaFoldDB" id="F1T8J3"/>
<evidence type="ECO:0008006" key="4">
    <source>
        <dbReference type="Google" id="ProtNLM"/>
    </source>
</evidence>
<keyword evidence="1" id="KW-0472">Membrane</keyword>
<dbReference type="EMBL" id="ACXX02000001">
    <property type="protein sequence ID" value="EGD49791.1"/>
    <property type="molecule type" value="Genomic_DNA"/>
</dbReference>
<evidence type="ECO:0000313" key="2">
    <source>
        <dbReference type="EMBL" id="EGD49791.1"/>
    </source>
</evidence>